<evidence type="ECO:0000313" key="3">
    <source>
        <dbReference type="Proteomes" id="UP001248581"/>
    </source>
</evidence>
<dbReference type="InterPro" id="IPR003615">
    <property type="entry name" value="HNH_nuc"/>
</dbReference>
<dbReference type="EMBL" id="CP134146">
    <property type="protein sequence ID" value="WNC67532.1"/>
    <property type="molecule type" value="Genomic_DNA"/>
</dbReference>
<organism evidence="2 3">
    <name type="scientific">Thalassotalea nanhaiensis</name>
    <dbReference type="NCBI Taxonomy" id="3065648"/>
    <lineage>
        <taxon>Bacteria</taxon>
        <taxon>Pseudomonadati</taxon>
        <taxon>Pseudomonadota</taxon>
        <taxon>Gammaproteobacteria</taxon>
        <taxon>Alteromonadales</taxon>
        <taxon>Colwelliaceae</taxon>
        <taxon>Thalassotalea</taxon>
    </lineage>
</organism>
<gene>
    <name evidence="2" type="ORF">RI845_13520</name>
</gene>
<protein>
    <submittedName>
        <fullName evidence="2">HNH endonuclease</fullName>
    </submittedName>
</protein>
<dbReference type="RefSeq" id="WP_348386691.1">
    <property type="nucleotide sequence ID" value="NZ_CP134146.1"/>
</dbReference>
<dbReference type="Proteomes" id="UP001248581">
    <property type="component" value="Chromosome"/>
</dbReference>
<sequence length="236" mass="27403">MDVIYKETEFWQFMREQGPNSNQSKNNYISWLRYVSSQGLLIDFSLDKNIAEVKLEELKANREKRDKYQLLNDISSFKSAINKYIKFASSYTGVNDSITDIEQIIATPLDVTKVREIETRLGQGKYRDALIELWGSCSVTALKRTELLNASHIKPWSVSSNTEKVDKYNGLLLAPNLDRLFDRGLITFNNNGLIKISKLLSIQEIEALQITDKLSLRFIKEEHKPYLEYHRNNIFI</sequence>
<proteinExistence type="predicted"/>
<keyword evidence="2" id="KW-0540">Nuclease</keyword>
<keyword evidence="2" id="KW-0378">Hydrolase</keyword>
<keyword evidence="2" id="KW-0255">Endonuclease</keyword>
<keyword evidence="3" id="KW-1185">Reference proteome</keyword>
<accession>A0ABY9TFH6</accession>
<name>A0ABY9TFH6_9GAMM</name>
<reference evidence="3" key="1">
    <citation type="submission" date="2023-09" db="EMBL/GenBank/DDBJ databases">
        <authorList>
            <person name="Li S."/>
            <person name="Li X."/>
            <person name="Zhang C."/>
            <person name="Zhao Z."/>
        </authorList>
    </citation>
    <scope>NUCLEOTIDE SEQUENCE [LARGE SCALE GENOMIC DNA]</scope>
    <source>
        <strain evidence="3">SQ345</strain>
    </source>
</reference>
<evidence type="ECO:0000313" key="2">
    <source>
        <dbReference type="EMBL" id="WNC67532.1"/>
    </source>
</evidence>
<dbReference type="GO" id="GO:0004519">
    <property type="term" value="F:endonuclease activity"/>
    <property type="evidence" value="ECO:0007669"/>
    <property type="project" value="UniProtKB-KW"/>
</dbReference>
<evidence type="ECO:0000259" key="1">
    <source>
        <dbReference type="Pfam" id="PF13391"/>
    </source>
</evidence>
<dbReference type="Pfam" id="PF13391">
    <property type="entry name" value="HNH_2"/>
    <property type="match status" value="1"/>
</dbReference>
<feature type="domain" description="HNH nuclease" evidence="1">
    <location>
        <begin position="137"/>
        <end position="189"/>
    </location>
</feature>